<dbReference type="InParanoid" id="G4YEU2"/>
<organism evidence="1 2">
    <name type="scientific">Phytophthora sojae (strain P6497)</name>
    <name type="common">Soybean stem and root rot agent</name>
    <name type="synonym">Phytophthora megasperma f. sp. glycines</name>
    <dbReference type="NCBI Taxonomy" id="1094619"/>
    <lineage>
        <taxon>Eukaryota</taxon>
        <taxon>Sar</taxon>
        <taxon>Stramenopiles</taxon>
        <taxon>Oomycota</taxon>
        <taxon>Peronosporomycetes</taxon>
        <taxon>Peronosporales</taxon>
        <taxon>Peronosporaceae</taxon>
        <taxon>Phytophthora</taxon>
    </lineage>
</organism>
<dbReference type="EMBL" id="JH159151">
    <property type="protein sequence ID" value="EGZ26936.1"/>
    <property type="molecule type" value="Genomic_DNA"/>
</dbReference>
<sequence>MVLTRAQARAAAQVPQGEGAPLEIVEGVVTEVPDAEQLAVVPSLAEAQNARVEYQVTRLVDNFWSETQRLAAETTMLHTNQALQAEEYRVALAAVHDDARNSAAQLAAHQEWIEGQIQQALEHTRETLQQELRVVANAHAAGDDSTRRK</sequence>
<protein>
    <submittedName>
        <fullName evidence="1">Uncharacterized protein</fullName>
    </submittedName>
</protein>
<dbReference type="SMR" id="G4YEU2"/>
<dbReference type="GeneID" id="20643040"/>
<dbReference type="RefSeq" id="XP_009514211.1">
    <property type="nucleotide sequence ID" value="XM_009515916.1"/>
</dbReference>
<proteinExistence type="predicted"/>
<evidence type="ECO:0000313" key="2">
    <source>
        <dbReference type="Proteomes" id="UP000002640"/>
    </source>
</evidence>
<reference evidence="1 2" key="1">
    <citation type="journal article" date="2006" name="Science">
        <title>Phytophthora genome sequences uncover evolutionary origins and mechanisms of pathogenesis.</title>
        <authorList>
            <person name="Tyler B.M."/>
            <person name="Tripathy S."/>
            <person name="Zhang X."/>
            <person name="Dehal P."/>
            <person name="Jiang R.H."/>
            <person name="Aerts A."/>
            <person name="Arredondo F.D."/>
            <person name="Baxter L."/>
            <person name="Bensasson D."/>
            <person name="Beynon J.L."/>
            <person name="Chapman J."/>
            <person name="Damasceno C.M."/>
            <person name="Dorrance A.E."/>
            <person name="Dou D."/>
            <person name="Dickerman A.W."/>
            <person name="Dubchak I.L."/>
            <person name="Garbelotto M."/>
            <person name="Gijzen M."/>
            <person name="Gordon S.G."/>
            <person name="Govers F."/>
            <person name="Grunwald N.J."/>
            <person name="Huang W."/>
            <person name="Ivors K.L."/>
            <person name="Jones R.W."/>
            <person name="Kamoun S."/>
            <person name="Krampis K."/>
            <person name="Lamour K.H."/>
            <person name="Lee M.K."/>
            <person name="McDonald W.H."/>
            <person name="Medina M."/>
            <person name="Meijer H.J."/>
            <person name="Nordberg E.K."/>
            <person name="Maclean D.J."/>
            <person name="Ospina-Giraldo M.D."/>
            <person name="Morris P.F."/>
            <person name="Phuntumart V."/>
            <person name="Putnam N.H."/>
            <person name="Rash S."/>
            <person name="Rose J.K."/>
            <person name="Sakihama Y."/>
            <person name="Salamov A.A."/>
            <person name="Savidor A."/>
            <person name="Scheuring C.F."/>
            <person name="Smith B.M."/>
            <person name="Sobral B.W."/>
            <person name="Terry A."/>
            <person name="Torto-Alalibo T.A."/>
            <person name="Win J."/>
            <person name="Xu Z."/>
            <person name="Zhang H."/>
            <person name="Grigoriev I.V."/>
            <person name="Rokhsar D.S."/>
            <person name="Boore J.L."/>
        </authorList>
    </citation>
    <scope>NUCLEOTIDE SEQUENCE [LARGE SCALE GENOMIC DNA]</scope>
    <source>
        <strain evidence="1 2">P6497</strain>
    </source>
</reference>
<keyword evidence="2" id="KW-1185">Reference proteome</keyword>
<dbReference type="KEGG" id="psoj:PHYSODRAFT_308495"/>
<dbReference type="OMA" id="WIEGQIR"/>
<dbReference type="Proteomes" id="UP000002640">
    <property type="component" value="Unassembled WGS sequence"/>
</dbReference>
<dbReference type="AlphaFoldDB" id="G4YEU2"/>
<gene>
    <name evidence="1" type="ORF">PHYSODRAFT_308495</name>
</gene>
<evidence type="ECO:0000313" key="1">
    <source>
        <dbReference type="EMBL" id="EGZ26936.1"/>
    </source>
</evidence>
<accession>G4YEU2</accession>
<name>G4YEU2_PHYSP</name>